<dbReference type="WBParaSite" id="ES5_v2.g21166.t1">
    <property type="protein sequence ID" value="ES5_v2.g21166.t1"/>
    <property type="gene ID" value="ES5_v2.g21166"/>
</dbReference>
<evidence type="ECO:0000313" key="1">
    <source>
        <dbReference type="Proteomes" id="UP000887579"/>
    </source>
</evidence>
<sequence>MGSWYKFNFDLKCSRNLNAALTTLGELIQKIGRETKAEPGLPRAIKDVLRRPLSQSDNAVLENSVVKANLPYSSLLQAAAASHVPTIAKAPWTAPNISKDKPHVLQSQKSLLEIQLEEEKALVEKRRKEQELF</sequence>
<dbReference type="Proteomes" id="UP000887579">
    <property type="component" value="Unplaced"/>
</dbReference>
<organism evidence="1 2">
    <name type="scientific">Panagrolaimus sp. ES5</name>
    <dbReference type="NCBI Taxonomy" id="591445"/>
    <lineage>
        <taxon>Eukaryota</taxon>
        <taxon>Metazoa</taxon>
        <taxon>Ecdysozoa</taxon>
        <taxon>Nematoda</taxon>
        <taxon>Chromadorea</taxon>
        <taxon>Rhabditida</taxon>
        <taxon>Tylenchina</taxon>
        <taxon>Panagrolaimomorpha</taxon>
        <taxon>Panagrolaimoidea</taxon>
        <taxon>Panagrolaimidae</taxon>
        <taxon>Panagrolaimus</taxon>
    </lineage>
</organism>
<reference evidence="2" key="1">
    <citation type="submission" date="2022-11" db="UniProtKB">
        <authorList>
            <consortium name="WormBaseParasite"/>
        </authorList>
    </citation>
    <scope>IDENTIFICATION</scope>
</reference>
<protein>
    <submittedName>
        <fullName evidence="2">Uncharacterized protein</fullName>
    </submittedName>
</protein>
<accession>A0AC34FVY9</accession>
<evidence type="ECO:0000313" key="2">
    <source>
        <dbReference type="WBParaSite" id="ES5_v2.g21166.t1"/>
    </source>
</evidence>
<proteinExistence type="predicted"/>
<name>A0AC34FVY9_9BILA</name>